<gene>
    <name evidence="2" type="ORF">PCOR1329_LOCUS19196</name>
</gene>
<dbReference type="SUPFAM" id="SSF46565">
    <property type="entry name" value="Chaperone J-domain"/>
    <property type="match status" value="1"/>
</dbReference>
<proteinExistence type="predicted"/>
<dbReference type="Gene3D" id="1.10.287.110">
    <property type="entry name" value="DnaJ domain"/>
    <property type="match status" value="1"/>
</dbReference>
<accession>A0ABN9RHM8</accession>
<dbReference type="CDD" id="cd06257">
    <property type="entry name" value="DnaJ"/>
    <property type="match status" value="1"/>
</dbReference>
<dbReference type="InterPro" id="IPR036869">
    <property type="entry name" value="J_dom_sf"/>
</dbReference>
<comment type="caution">
    <text evidence="2">The sequence shown here is derived from an EMBL/GenBank/DDBJ whole genome shotgun (WGS) entry which is preliminary data.</text>
</comment>
<dbReference type="EMBL" id="CAUYUJ010006113">
    <property type="protein sequence ID" value="CAK0816138.1"/>
    <property type="molecule type" value="Genomic_DNA"/>
</dbReference>
<protein>
    <recommendedName>
        <fullName evidence="1">J domain-containing protein</fullName>
    </recommendedName>
</protein>
<dbReference type="Proteomes" id="UP001189429">
    <property type="component" value="Unassembled WGS sequence"/>
</dbReference>
<dbReference type="InterPro" id="IPR001623">
    <property type="entry name" value="DnaJ_domain"/>
</dbReference>
<name>A0ABN9RHM8_9DINO</name>
<evidence type="ECO:0000259" key="1">
    <source>
        <dbReference type="PROSITE" id="PS50076"/>
    </source>
</evidence>
<organism evidence="2 3">
    <name type="scientific">Prorocentrum cordatum</name>
    <dbReference type="NCBI Taxonomy" id="2364126"/>
    <lineage>
        <taxon>Eukaryota</taxon>
        <taxon>Sar</taxon>
        <taxon>Alveolata</taxon>
        <taxon>Dinophyceae</taxon>
        <taxon>Prorocentrales</taxon>
        <taxon>Prorocentraceae</taxon>
        <taxon>Prorocentrum</taxon>
    </lineage>
</organism>
<keyword evidence="3" id="KW-1185">Reference proteome</keyword>
<dbReference type="PROSITE" id="PS50076">
    <property type="entry name" value="DNAJ_2"/>
    <property type="match status" value="1"/>
</dbReference>
<evidence type="ECO:0000313" key="3">
    <source>
        <dbReference type="Proteomes" id="UP001189429"/>
    </source>
</evidence>
<feature type="domain" description="J" evidence="1">
    <location>
        <begin position="129"/>
        <end position="197"/>
    </location>
</feature>
<reference evidence="2" key="1">
    <citation type="submission" date="2023-10" db="EMBL/GenBank/DDBJ databases">
        <authorList>
            <person name="Chen Y."/>
            <person name="Shah S."/>
            <person name="Dougan E. K."/>
            <person name="Thang M."/>
            <person name="Chan C."/>
        </authorList>
    </citation>
    <scope>NUCLEOTIDE SEQUENCE [LARGE SCALE GENOMIC DNA]</scope>
</reference>
<evidence type="ECO:0000313" key="2">
    <source>
        <dbReference type="EMBL" id="CAK0816138.1"/>
    </source>
</evidence>
<dbReference type="Pfam" id="PF00226">
    <property type="entry name" value="DnaJ"/>
    <property type="match status" value="1"/>
</dbReference>
<dbReference type="SMART" id="SM00271">
    <property type="entry name" value="DnaJ"/>
    <property type="match status" value="1"/>
</dbReference>
<sequence length="197" mass="21455">MEIVTDPEELRRLDGTTAQTVEQEIKKAFAGHPDADILITLALVEVATDDDHRRCLEAAVDDPRSFREYLFGMVGAEVPAPGMHGATPDVPLVCPPTPSRQVLRKRLNESLGPDDSALIREELDDAERARHAGHGAPPDVGSGARADVRKAYLQLAKHYHPDKGGDQDMFLAIHSAYEVLNRTESTASADSALARSR</sequence>